<dbReference type="OrthoDB" id="10004862at2759"/>
<evidence type="ECO:0000256" key="3">
    <source>
        <dbReference type="ARBA" id="ARBA00022679"/>
    </source>
</evidence>
<organism evidence="6 7">
    <name type="scientific">Penicillium flavigenum</name>
    <dbReference type="NCBI Taxonomy" id="254877"/>
    <lineage>
        <taxon>Eukaryota</taxon>
        <taxon>Fungi</taxon>
        <taxon>Dikarya</taxon>
        <taxon>Ascomycota</taxon>
        <taxon>Pezizomycotina</taxon>
        <taxon>Eurotiomycetes</taxon>
        <taxon>Eurotiomycetidae</taxon>
        <taxon>Eurotiales</taxon>
        <taxon>Aspergillaceae</taxon>
        <taxon>Penicillium</taxon>
    </lineage>
</organism>
<dbReference type="Pfam" id="PF08241">
    <property type="entry name" value="Methyltransf_11"/>
    <property type="match status" value="1"/>
</dbReference>
<feature type="domain" description="Methyltransferase type 11" evidence="5">
    <location>
        <begin position="61"/>
        <end position="158"/>
    </location>
</feature>
<evidence type="ECO:0000256" key="2">
    <source>
        <dbReference type="ARBA" id="ARBA00022603"/>
    </source>
</evidence>
<dbReference type="SUPFAM" id="SSF53335">
    <property type="entry name" value="S-adenosyl-L-methionine-dependent methyltransferases"/>
    <property type="match status" value="1"/>
</dbReference>
<keyword evidence="7" id="KW-1185">Reference proteome</keyword>
<dbReference type="EMBL" id="MLQL01000024">
    <property type="protein sequence ID" value="OQE17449.1"/>
    <property type="molecule type" value="Genomic_DNA"/>
</dbReference>
<dbReference type="PANTHER" id="PTHR44942">
    <property type="entry name" value="METHYLTRANSF_11 DOMAIN-CONTAINING PROTEIN"/>
    <property type="match status" value="1"/>
</dbReference>
<accession>A0A1V6SUW3</accession>
<evidence type="ECO:0000256" key="1">
    <source>
        <dbReference type="ARBA" id="ARBA00008361"/>
    </source>
</evidence>
<proteinExistence type="inferred from homology"/>
<dbReference type="AlphaFoldDB" id="A0A1V6SUW3"/>
<dbReference type="InterPro" id="IPR013216">
    <property type="entry name" value="Methyltransf_11"/>
</dbReference>
<evidence type="ECO:0000259" key="5">
    <source>
        <dbReference type="Pfam" id="PF08241"/>
    </source>
</evidence>
<comment type="caution">
    <text evidence="6">The sequence shown here is derived from an EMBL/GenBank/DDBJ whole genome shotgun (WGS) entry which is preliminary data.</text>
</comment>
<evidence type="ECO:0000313" key="7">
    <source>
        <dbReference type="Proteomes" id="UP000191342"/>
    </source>
</evidence>
<keyword evidence="4" id="KW-0949">S-adenosyl-L-methionine</keyword>
<keyword evidence="3" id="KW-0808">Transferase</keyword>
<dbReference type="GO" id="GO:0008757">
    <property type="term" value="F:S-adenosylmethionine-dependent methyltransferase activity"/>
    <property type="evidence" value="ECO:0007669"/>
    <property type="project" value="InterPro"/>
</dbReference>
<comment type="similarity">
    <text evidence="1">Belongs to the methyltransferase superfamily.</text>
</comment>
<dbReference type="InterPro" id="IPR051052">
    <property type="entry name" value="Diverse_substrate_MTase"/>
</dbReference>
<dbReference type="PANTHER" id="PTHR44942:SF4">
    <property type="entry name" value="METHYLTRANSFERASE TYPE 11 DOMAIN-CONTAINING PROTEIN"/>
    <property type="match status" value="1"/>
</dbReference>
<dbReference type="GO" id="GO:0032259">
    <property type="term" value="P:methylation"/>
    <property type="evidence" value="ECO:0007669"/>
    <property type="project" value="UniProtKB-KW"/>
</dbReference>
<evidence type="ECO:0000256" key="4">
    <source>
        <dbReference type="ARBA" id="ARBA00022691"/>
    </source>
</evidence>
<dbReference type="Gene3D" id="3.40.50.150">
    <property type="entry name" value="Vaccinia Virus protein VP39"/>
    <property type="match status" value="1"/>
</dbReference>
<dbReference type="InterPro" id="IPR029063">
    <property type="entry name" value="SAM-dependent_MTases_sf"/>
</dbReference>
<sequence>MSTSRMPRETAPTREYGFNPNQGVNWSDYLTFRPIYPPSFFEKAFTYHSQKPHAAWSIAQDIGAGCGIVSSSLAPRFNEVIVSDPNDGYTALARRVLVEESCLSESRFRFLQESAERSSVQSGSVDFIMACECIHWTRPNVAIAEFARELRAGGTLVITHYNYPRIVGNERAQRAWEAVCSFYAGEVHDPMLDHALRILNSGTEALGFPVEDWEGVKRLYINAQGTIEAFKINDRIGESQVRDGEEIVWEEDDVDWMDEQDCDWFRGYSSTWTTPSVSESEINPLWDEMERAFEGKKVKTATPLAMVFATKRHS</sequence>
<name>A0A1V6SUW3_9EURO</name>
<dbReference type="CDD" id="cd02440">
    <property type="entry name" value="AdoMet_MTases"/>
    <property type="match status" value="1"/>
</dbReference>
<keyword evidence="2" id="KW-0489">Methyltransferase</keyword>
<evidence type="ECO:0000313" key="6">
    <source>
        <dbReference type="EMBL" id="OQE17449.1"/>
    </source>
</evidence>
<reference evidence="7" key="1">
    <citation type="journal article" date="2017" name="Nat. Microbiol.">
        <title>Global analysis of biosynthetic gene clusters reveals vast potential of secondary metabolite production in Penicillium species.</title>
        <authorList>
            <person name="Nielsen J.C."/>
            <person name="Grijseels S."/>
            <person name="Prigent S."/>
            <person name="Ji B."/>
            <person name="Dainat J."/>
            <person name="Nielsen K.F."/>
            <person name="Frisvad J.C."/>
            <person name="Workman M."/>
            <person name="Nielsen J."/>
        </authorList>
    </citation>
    <scope>NUCLEOTIDE SEQUENCE [LARGE SCALE GENOMIC DNA]</scope>
    <source>
        <strain evidence="7">IBT 14082</strain>
    </source>
</reference>
<dbReference type="STRING" id="254877.A0A1V6SUW3"/>
<protein>
    <recommendedName>
        <fullName evidence="5">Methyltransferase type 11 domain-containing protein</fullName>
    </recommendedName>
</protein>
<dbReference type="Proteomes" id="UP000191342">
    <property type="component" value="Unassembled WGS sequence"/>
</dbReference>
<gene>
    <name evidence="6" type="ORF">PENFLA_c024G08859</name>
</gene>